<proteinExistence type="predicted"/>
<feature type="domain" description="CobQ/CobB/MinD/ParA nucleotide binding" evidence="4">
    <location>
        <begin position="5"/>
        <end position="205"/>
    </location>
</feature>
<name>A0A8T3YLN2_9ARCH</name>
<dbReference type="InterPro" id="IPR027417">
    <property type="entry name" value="P-loop_NTPase"/>
</dbReference>
<dbReference type="Gene3D" id="3.40.50.300">
    <property type="entry name" value="P-loop containing nucleotide triphosphate hydrolases"/>
    <property type="match status" value="1"/>
</dbReference>
<evidence type="ECO:0000259" key="4">
    <source>
        <dbReference type="Pfam" id="PF01656"/>
    </source>
</evidence>
<dbReference type="NCBIfam" id="TIGR01969">
    <property type="entry name" value="minD_arch"/>
    <property type="match status" value="1"/>
</dbReference>
<evidence type="ECO:0000313" key="5">
    <source>
        <dbReference type="EMBL" id="MBI4210702.1"/>
    </source>
</evidence>
<organism evidence="5 6">
    <name type="scientific">Candidatus Iainarchaeum sp</name>
    <dbReference type="NCBI Taxonomy" id="3101447"/>
    <lineage>
        <taxon>Archaea</taxon>
        <taxon>Candidatus Iainarchaeota</taxon>
        <taxon>Candidatus Iainarchaeia</taxon>
        <taxon>Candidatus Iainarchaeales</taxon>
        <taxon>Candidatus Iainarchaeaceae</taxon>
        <taxon>Candidatus Iainarchaeum</taxon>
    </lineage>
</organism>
<comment type="caution">
    <text evidence="5">The sequence shown here is derived from an EMBL/GenBank/DDBJ whole genome shotgun (WGS) entry which is preliminary data.</text>
</comment>
<protein>
    <submittedName>
        <fullName evidence="5">AAA family ATPase</fullName>
    </submittedName>
</protein>
<dbReference type="EMBL" id="JACQPB010000040">
    <property type="protein sequence ID" value="MBI4210702.1"/>
    <property type="molecule type" value="Genomic_DNA"/>
</dbReference>
<evidence type="ECO:0000313" key="6">
    <source>
        <dbReference type="Proteomes" id="UP000732298"/>
    </source>
</evidence>
<dbReference type="GO" id="GO:0005829">
    <property type="term" value="C:cytosol"/>
    <property type="evidence" value="ECO:0007669"/>
    <property type="project" value="TreeGrafter"/>
</dbReference>
<dbReference type="GO" id="GO:0009898">
    <property type="term" value="C:cytoplasmic side of plasma membrane"/>
    <property type="evidence" value="ECO:0007669"/>
    <property type="project" value="TreeGrafter"/>
</dbReference>
<keyword evidence="2 3" id="KW-0067">ATP-binding</keyword>
<reference evidence="5" key="1">
    <citation type="submission" date="2020-07" db="EMBL/GenBank/DDBJ databases">
        <title>Huge and variable diversity of episymbiotic CPR bacteria and DPANN archaea in groundwater ecosystems.</title>
        <authorList>
            <person name="He C.Y."/>
            <person name="Keren R."/>
            <person name="Whittaker M."/>
            <person name="Farag I.F."/>
            <person name="Doudna J."/>
            <person name="Cate J.H.D."/>
            <person name="Banfield J.F."/>
        </authorList>
    </citation>
    <scope>NUCLEOTIDE SEQUENCE</scope>
    <source>
        <strain evidence="5">NC_groundwater_1296_Ag_S-0.2um_52_80</strain>
    </source>
</reference>
<dbReference type="PIRSF" id="PIRSF003092">
    <property type="entry name" value="MinD"/>
    <property type="match status" value="1"/>
</dbReference>
<dbReference type="GO" id="GO:0016887">
    <property type="term" value="F:ATP hydrolysis activity"/>
    <property type="evidence" value="ECO:0007669"/>
    <property type="project" value="TreeGrafter"/>
</dbReference>
<feature type="binding site" evidence="3">
    <location>
        <begin position="11"/>
        <end position="18"/>
    </location>
    <ligand>
        <name>ATP</name>
        <dbReference type="ChEBI" id="CHEBI:30616"/>
    </ligand>
</feature>
<dbReference type="GO" id="GO:0051782">
    <property type="term" value="P:negative regulation of cell division"/>
    <property type="evidence" value="ECO:0007669"/>
    <property type="project" value="TreeGrafter"/>
</dbReference>
<dbReference type="GO" id="GO:0005524">
    <property type="term" value="F:ATP binding"/>
    <property type="evidence" value="ECO:0007669"/>
    <property type="project" value="UniProtKB-KW"/>
</dbReference>
<dbReference type="InterPro" id="IPR025501">
    <property type="entry name" value="MinD_FleN"/>
</dbReference>
<dbReference type="Proteomes" id="UP000732298">
    <property type="component" value="Unassembled WGS sequence"/>
</dbReference>
<dbReference type="PANTHER" id="PTHR43384:SF10">
    <property type="entry name" value="ATPASE INVOLVED IN CHROMOSOME PARTITIONING, PARA_MIND FAMILY"/>
    <property type="match status" value="1"/>
</dbReference>
<evidence type="ECO:0000256" key="2">
    <source>
        <dbReference type="ARBA" id="ARBA00022840"/>
    </source>
</evidence>
<dbReference type="InterPro" id="IPR002586">
    <property type="entry name" value="CobQ/CobB/MinD/ParA_Nub-bd_dom"/>
</dbReference>
<keyword evidence="1 3" id="KW-0547">Nucleotide-binding</keyword>
<dbReference type="PANTHER" id="PTHR43384">
    <property type="entry name" value="SEPTUM SITE-DETERMINING PROTEIN MIND HOMOLOG, CHLOROPLASTIC-RELATED"/>
    <property type="match status" value="1"/>
</dbReference>
<dbReference type="SUPFAM" id="SSF52540">
    <property type="entry name" value="P-loop containing nucleoside triphosphate hydrolases"/>
    <property type="match status" value="1"/>
</dbReference>
<dbReference type="AlphaFoldDB" id="A0A8T3YLN2"/>
<sequence>MGRVIALISGKGGVGKTSITANLGIALAKRGLSVCLVDADIAMANLSLLLNMQNSPITLHDVLLGEASVQDAIYDGPAGVRFMPSGLSLENYRRVDSERLHAVIESIKQQYDFVLLDCAAGIEKNVIAAISASDEVLLITMPTSPSIADVLKAKITSQRLGSKAIGVIINFVRYEKGEIKKDDIVKMLELPVLATVPYDDEMRKSFMFETASPVMIRRPNAPSAVSIQLAAAKLAGLPVSPEAAHGDGLVSGILNKLRSMFGGKPKQAAAQSGFQ</sequence>
<evidence type="ECO:0000256" key="3">
    <source>
        <dbReference type="PIRSR" id="PIRSR003092-1"/>
    </source>
</evidence>
<dbReference type="InterPro" id="IPR050625">
    <property type="entry name" value="ParA/MinD_ATPase"/>
</dbReference>
<dbReference type="InterPro" id="IPR010224">
    <property type="entry name" value="MinD_archaea"/>
</dbReference>
<gene>
    <name evidence="5" type="ORF">HY544_04325</name>
</gene>
<dbReference type="Pfam" id="PF01656">
    <property type="entry name" value="CbiA"/>
    <property type="match status" value="1"/>
</dbReference>
<evidence type="ECO:0000256" key="1">
    <source>
        <dbReference type="ARBA" id="ARBA00022741"/>
    </source>
</evidence>
<accession>A0A8T3YLN2</accession>